<feature type="chain" id="PRO_5032611525" evidence="1">
    <location>
        <begin position="24"/>
        <end position="153"/>
    </location>
</feature>
<dbReference type="Proteomes" id="UP000442694">
    <property type="component" value="Unassembled WGS sequence"/>
</dbReference>
<dbReference type="RefSeq" id="WP_152211740.1">
    <property type="nucleotide sequence ID" value="NZ_WFLN01000004.1"/>
</dbReference>
<organism evidence="2 3">
    <name type="scientific">Fluviispira multicolorata</name>
    <dbReference type="NCBI Taxonomy" id="2654512"/>
    <lineage>
        <taxon>Bacteria</taxon>
        <taxon>Pseudomonadati</taxon>
        <taxon>Bdellovibrionota</taxon>
        <taxon>Oligoflexia</taxon>
        <taxon>Silvanigrellales</taxon>
        <taxon>Silvanigrellaceae</taxon>
        <taxon>Fluviispira</taxon>
    </lineage>
</organism>
<name>A0A833N5Q6_9BACT</name>
<keyword evidence="3" id="KW-1185">Reference proteome</keyword>
<feature type="signal peptide" evidence="1">
    <location>
        <begin position="1"/>
        <end position="23"/>
    </location>
</feature>
<sequence length="153" mass="17456">MKSISIKIILICISAQLINSSYANDSKSCKIYEHADQKGHAVIMNNFASLNNFDNYFIQRRSWHGHLFGWRGRDISFDKQASSISIDPECTLSVWQFKDYIGEEQNYFNPESSLAPFTRNLNLDALEDKISSATCFCGLYVTPIKRIEGKANE</sequence>
<dbReference type="AlphaFoldDB" id="A0A833N5Q6"/>
<evidence type="ECO:0000313" key="3">
    <source>
        <dbReference type="Proteomes" id="UP000442694"/>
    </source>
</evidence>
<reference evidence="2 3" key="1">
    <citation type="submission" date="2019-10" db="EMBL/GenBank/DDBJ databases">
        <title>New genus of Silvanigrellaceae.</title>
        <authorList>
            <person name="Pitt A."/>
            <person name="Hahn M.W."/>
        </authorList>
    </citation>
    <scope>NUCLEOTIDE SEQUENCE [LARGE SCALE GENOMIC DNA]</scope>
    <source>
        <strain evidence="2 3">33A1-SZDP</strain>
    </source>
</reference>
<dbReference type="Gene3D" id="2.60.20.10">
    <property type="entry name" value="Crystallins"/>
    <property type="match status" value="1"/>
</dbReference>
<proteinExistence type="predicted"/>
<evidence type="ECO:0000256" key="1">
    <source>
        <dbReference type="SAM" id="SignalP"/>
    </source>
</evidence>
<gene>
    <name evidence="2" type="ORF">GCL57_02800</name>
</gene>
<dbReference type="EMBL" id="WFLN01000004">
    <property type="protein sequence ID" value="KAB8033654.1"/>
    <property type="molecule type" value="Genomic_DNA"/>
</dbReference>
<evidence type="ECO:0000313" key="2">
    <source>
        <dbReference type="EMBL" id="KAB8033654.1"/>
    </source>
</evidence>
<comment type="caution">
    <text evidence="2">The sequence shown here is derived from an EMBL/GenBank/DDBJ whole genome shotgun (WGS) entry which is preliminary data.</text>
</comment>
<keyword evidence="1" id="KW-0732">Signal</keyword>
<accession>A0A833N5Q6</accession>
<protein>
    <submittedName>
        <fullName evidence="2">Uncharacterized protein</fullName>
    </submittedName>
</protein>